<sequence length="427" mass="47493">MSLRTRCRGPRTKSEKRPGKIITRIPRSLLEPDATHIRPDCALAMAMVSDADLKQSSLSSLETLSRDEKTAGRTLAQLKDKLDHLTQKRDKLAEEESSQSQKKTEMISELSAELKHVKQECDNQLSERARIEQLEKVINEKLVDIYEKLTQAGVSQRETRLKETLANLQRISVSPVAIDAIVVDEEKTAIDCIEYMPNQRAGQAKFVPLDTIQVKPINDKFRSFAKGAQLAVDVIHYDPAVERAMHHACGNALVCDSMEVARDHLVQGQRHNVTWDTSNAPVNITNKQGTILLRKGDSTTPVILETGFDILLGRIEVTVRWVISDTDYSVVRTYSPNIDRWIYALNAPAPPLSVFQIPARTNGCYSHHAPRLVFTNVHGLATPAFGIHCSVSELFKLDTTRAAVGQYAFESAPSPPCNAHSGVNGRD</sequence>
<organism evidence="1 2">
    <name type="scientific">Trametes sanguinea</name>
    <dbReference type="NCBI Taxonomy" id="158606"/>
    <lineage>
        <taxon>Eukaryota</taxon>
        <taxon>Fungi</taxon>
        <taxon>Dikarya</taxon>
        <taxon>Basidiomycota</taxon>
        <taxon>Agaricomycotina</taxon>
        <taxon>Agaricomycetes</taxon>
        <taxon>Polyporales</taxon>
        <taxon>Polyporaceae</taxon>
        <taxon>Trametes</taxon>
    </lineage>
</organism>
<proteinExistence type="predicted"/>
<evidence type="ECO:0000313" key="1">
    <source>
        <dbReference type="EMBL" id="KAJ3013212.1"/>
    </source>
</evidence>
<reference evidence="1" key="1">
    <citation type="submission" date="2022-08" db="EMBL/GenBank/DDBJ databases">
        <title>Genome Sequence of Pycnoporus sanguineus.</title>
        <authorList>
            <person name="Buettner E."/>
        </authorList>
    </citation>
    <scope>NUCLEOTIDE SEQUENCE</scope>
    <source>
        <strain evidence="1">CG-C14</strain>
    </source>
</reference>
<name>A0ACC1Q8P4_9APHY</name>
<accession>A0ACC1Q8P4</accession>
<comment type="caution">
    <text evidence="1">The sequence shown here is derived from an EMBL/GenBank/DDBJ whole genome shotgun (WGS) entry which is preliminary data.</text>
</comment>
<evidence type="ECO:0000313" key="2">
    <source>
        <dbReference type="Proteomes" id="UP001144978"/>
    </source>
</evidence>
<protein>
    <submittedName>
        <fullName evidence="1">Uncharacterized protein</fullName>
    </submittedName>
</protein>
<dbReference type="Proteomes" id="UP001144978">
    <property type="component" value="Unassembled WGS sequence"/>
</dbReference>
<dbReference type="EMBL" id="JANSHE010000283">
    <property type="protein sequence ID" value="KAJ3013212.1"/>
    <property type="molecule type" value="Genomic_DNA"/>
</dbReference>
<keyword evidence="2" id="KW-1185">Reference proteome</keyword>
<gene>
    <name evidence="1" type="ORF">NUW54_g1651</name>
</gene>